<dbReference type="AlphaFoldDB" id="A0A3N7HKM1"/>
<proteinExistence type="predicted"/>
<protein>
    <recommendedName>
        <fullName evidence="6">Aminoacyl-tRNA synthetase class I anticodon-binding domain-containing protein</fullName>
    </recommendedName>
</protein>
<reference evidence="7 8" key="2">
    <citation type="submission" date="2018-12" db="EMBL/GenBank/DDBJ databases">
        <title>Rhizobacter gummiphilus sp. nov., a rubber-degrading bacterium isolated from the soil of a botanical garden in Japan.</title>
        <authorList>
            <person name="Shunsuke S.S."/>
        </authorList>
    </citation>
    <scope>NUCLEOTIDE SEQUENCE [LARGE SCALE GENOMIC DNA]</scope>
    <source>
        <strain evidence="7 8">S-16</strain>
    </source>
</reference>
<evidence type="ECO:0000313" key="8">
    <source>
        <dbReference type="Proteomes" id="UP000267464"/>
    </source>
</evidence>
<dbReference type="Pfam" id="PF19269">
    <property type="entry name" value="Anticodon_2"/>
    <property type="match status" value="1"/>
</dbReference>
<evidence type="ECO:0000313" key="7">
    <source>
        <dbReference type="EMBL" id="RQP22637.1"/>
    </source>
</evidence>
<name>A0A3N7HKM1_9BURK</name>
<evidence type="ECO:0000256" key="2">
    <source>
        <dbReference type="ARBA" id="ARBA00022741"/>
    </source>
</evidence>
<organism evidence="7 8">
    <name type="scientific">Piscinibacter terrae</name>
    <dbReference type="NCBI Taxonomy" id="2496871"/>
    <lineage>
        <taxon>Bacteria</taxon>
        <taxon>Pseudomonadati</taxon>
        <taxon>Pseudomonadota</taxon>
        <taxon>Betaproteobacteria</taxon>
        <taxon>Burkholderiales</taxon>
        <taxon>Sphaerotilaceae</taxon>
        <taxon>Piscinibacter</taxon>
    </lineage>
</organism>
<sequence length="155" mass="16877">MTDDQASHVAHTMAFVLGELNLRRLIALSHGRARPGRAAFELIAPILCRDAPKNWAQLTSLGLAPREIIDAGERAVRVFERLPRWAAEDLDQALDALCVELDGTRRDVDAALSVLVLSSQTGLPLAPVLEALGQSECIARLHDSTRAYRACQMVG</sequence>
<gene>
    <name evidence="7" type="ORF">DZC73_20225</name>
</gene>
<evidence type="ECO:0000256" key="5">
    <source>
        <dbReference type="ARBA" id="ARBA00023146"/>
    </source>
</evidence>
<dbReference type="InterPro" id="IPR045462">
    <property type="entry name" value="aa-tRNA-synth_I_cd-bd"/>
</dbReference>
<keyword evidence="8" id="KW-1185">Reference proteome</keyword>
<dbReference type="InterPro" id="IPR008925">
    <property type="entry name" value="aa_tRNA-synth_I_cd-bd_sf"/>
</dbReference>
<keyword evidence="3" id="KW-0067">ATP-binding</keyword>
<dbReference type="GO" id="GO:0006412">
    <property type="term" value="P:translation"/>
    <property type="evidence" value="ECO:0007669"/>
    <property type="project" value="UniProtKB-KW"/>
</dbReference>
<dbReference type="Proteomes" id="UP000267464">
    <property type="component" value="Unassembled WGS sequence"/>
</dbReference>
<feature type="domain" description="Aminoacyl-tRNA synthetase class I anticodon-binding" evidence="6">
    <location>
        <begin position="73"/>
        <end position="143"/>
    </location>
</feature>
<evidence type="ECO:0000256" key="1">
    <source>
        <dbReference type="ARBA" id="ARBA00022598"/>
    </source>
</evidence>
<dbReference type="SUPFAM" id="SSF48163">
    <property type="entry name" value="An anticodon-binding domain of class I aminoacyl-tRNA synthetases"/>
    <property type="match status" value="1"/>
</dbReference>
<keyword evidence="1" id="KW-0436">Ligase</keyword>
<reference evidence="7 8" key="1">
    <citation type="submission" date="2018-08" db="EMBL/GenBank/DDBJ databases">
        <authorList>
            <person name="Khan S.A."/>
            <person name="Jeon C.O."/>
            <person name="Chun B.H."/>
            <person name="Jeong S.E."/>
        </authorList>
    </citation>
    <scope>NUCLEOTIDE SEQUENCE [LARGE SCALE GENOMIC DNA]</scope>
    <source>
        <strain evidence="7 8">S-16</strain>
    </source>
</reference>
<comment type="caution">
    <text evidence="7">The sequence shown here is derived from an EMBL/GenBank/DDBJ whole genome shotgun (WGS) entry which is preliminary data.</text>
</comment>
<dbReference type="EMBL" id="QUSW01000006">
    <property type="protein sequence ID" value="RQP22637.1"/>
    <property type="molecule type" value="Genomic_DNA"/>
</dbReference>
<dbReference type="GO" id="GO:0004812">
    <property type="term" value="F:aminoacyl-tRNA ligase activity"/>
    <property type="evidence" value="ECO:0007669"/>
    <property type="project" value="UniProtKB-KW"/>
</dbReference>
<dbReference type="Gene3D" id="1.10.10.350">
    <property type="match status" value="1"/>
</dbReference>
<keyword evidence="4" id="KW-0648">Protein biosynthesis</keyword>
<evidence type="ECO:0000256" key="4">
    <source>
        <dbReference type="ARBA" id="ARBA00022917"/>
    </source>
</evidence>
<keyword evidence="5" id="KW-0030">Aminoacyl-tRNA synthetase</keyword>
<accession>A0A3N7HKM1</accession>
<keyword evidence="2" id="KW-0547">Nucleotide-binding</keyword>
<dbReference type="InterPro" id="IPR020751">
    <property type="entry name" value="aa-tRNA-synth_I_codon-bd_sub2"/>
</dbReference>
<dbReference type="GO" id="GO:0000049">
    <property type="term" value="F:tRNA binding"/>
    <property type="evidence" value="ECO:0007669"/>
    <property type="project" value="InterPro"/>
</dbReference>
<evidence type="ECO:0000259" key="6">
    <source>
        <dbReference type="Pfam" id="PF19269"/>
    </source>
</evidence>
<evidence type="ECO:0000256" key="3">
    <source>
        <dbReference type="ARBA" id="ARBA00022840"/>
    </source>
</evidence>
<dbReference type="GO" id="GO:0005524">
    <property type="term" value="F:ATP binding"/>
    <property type="evidence" value="ECO:0007669"/>
    <property type="project" value="UniProtKB-KW"/>
</dbReference>